<dbReference type="Gene3D" id="3.40.50.2000">
    <property type="entry name" value="Glycogen Phosphorylase B"/>
    <property type="match status" value="1"/>
</dbReference>
<keyword evidence="4 7" id="KW-0808">Transferase</keyword>
<evidence type="ECO:0000256" key="1">
    <source>
        <dbReference type="ARBA" id="ARBA00004240"/>
    </source>
</evidence>
<dbReference type="InterPro" id="IPR048097">
    <property type="entry name" value="Cps14G-like"/>
</dbReference>
<dbReference type="PANTHER" id="PTHR12867">
    <property type="entry name" value="GLYCOSYL TRANSFERASE-RELATED"/>
    <property type="match status" value="1"/>
</dbReference>
<sequence>MILVVLGTFPTQFQRPLIALDALCREGIIRENVIVQNGFTEFPSRYLDYRPFLPVEELDQLYSEARIIISHAGSGSLLKGLKMGKKIIAIPRMPKYGEVVDDHQLEILEEFEKEKYLLGWRESDDLRELLERIESFEPACFVSKKQNIINFLDEYMESL</sequence>
<comment type="subcellular location">
    <subcellularLocation>
        <location evidence="1">Endoplasmic reticulum</location>
    </subcellularLocation>
</comment>
<comment type="similarity">
    <text evidence="2">Belongs to the glycosyltransferase 28 family.</text>
</comment>
<dbReference type="GO" id="GO:0016758">
    <property type="term" value="F:hexosyltransferase activity"/>
    <property type="evidence" value="ECO:0007669"/>
    <property type="project" value="InterPro"/>
</dbReference>
<reference evidence="8" key="1">
    <citation type="submission" date="2016-10" db="EMBL/GenBank/DDBJ databases">
        <authorList>
            <person name="Varghese N."/>
            <person name="Submissions S."/>
        </authorList>
    </citation>
    <scope>NUCLEOTIDE SEQUENCE [LARGE SCALE GENOMIC DNA]</scope>
    <source>
        <strain evidence="8">IBRC-M 10761</strain>
    </source>
</reference>
<gene>
    <name evidence="7" type="ORF">SAMN05192553_103690</name>
</gene>
<evidence type="ECO:0000313" key="7">
    <source>
        <dbReference type="EMBL" id="SEJ40048.1"/>
    </source>
</evidence>
<name>A0A1H6YFI5_9BACT</name>
<evidence type="ECO:0000256" key="4">
    <source>
        <dbReference type="ARBA" id="ARBA00022679"/>
    </source>
</evidence>
<dbReference type="STRING" id="1416801.SAMN05192553_103690"/>
<dbReference type="Proteomes" id="UP000199403">
    <property type="component" value="Unassembled WGS sequence"/>
</dbReference>
<evidence type="ECO:0000256" key="2">
    <source>
        <dbReference type="ARBA" id="ARBA00006962"/>
    </source>
</evidence>
<dbReference type="GO" id="GO:0006488">
    <property type="term" value="P:dolichol-linked oligosaccharide biosynthetic process"/>
    <property type="evidence" value="ECO:0007669"/>
    <property type="project" value="InterPro"/>
</dbReference>
<dbReference type="OrthoDB" id="9814973at2"/>
<dbReference type="PANTHER" id="PTHR12867:SF6">
    <property type="entry name" value="N-ACETYLGLUCOSAMINYLDIPHOSPHODOLICHOL N-ACETYLGLUCOSAMINYLTRANSFERASE"/>
    <property type="match status" value="1"/>
</dbReference>
<organism evidence="7 8">
    <name type="scientific">Cyclobacterium xiamenense</name>
    <dbReference type="NCBI Taxonomy" id="1297121"/>
    <lineage>
        <taxon>Bacteria</taxon>
        <taxon>Pseudomonadati</taxon>
        <taxon>Bacteroidota</taxon>
        <taxon>Cytophagia</taxon>
        <taxon>Cytophagales</taxon>
        <taxon>Cyclobacteriaceae</taxon>
        <taxon>Cyclobacterium</taxon>
    </lineage>
</organism>
<accession>A0A1H6YFI5</accession>
<dbReference type="RefSeq" id="WP_092174541.1">
    <property type="nucleotide sequence ID" value="NZ_FNZH01000003.1"/>
</dbReference>
<evidence type="ECO:0000256" key="3">
    <source>
        <dbReference type="ARBA" id="ARBA00022676"/>
    </source>
</evidence>
<keyword evidence="3" id="KW-0328">Glycosyltransferase</keyword>
<dbReference type="Pfam" id="PF04101">
    <property type="entry name" value="Glyco_tran_28_C"/>
    <property type="match status" value="1"/>
</dbReference>
<dbReference type="InterPro" id="IPR007235">
    <property type="entry name" value="Glyco_trans_28_C"/>
</dbReference>
<protein>
    <submittedName>
        <fullName evidence="7">UDP-N-acetylglucosamine transferase subunit ALG13</fullName>
    </submittedName>
</protein>
<dbReference type="AlphaFoldDB" id="A0A1H6YFI5"/>
<feature type="domain" description="Glycosyl transferase family 28 C-terminal" evidence="6">
    <location>
        <begin position="51"/>
        <end position="153"/>
    </location>
</feature>
<keyword evidence="8" id="KW-1185">Reference proteome</keyword>
<evidence type="ECO:0000256" key="5">
    <source>
        <dbReference type="ARBA" id="ARBA00022824"/>
    </source>
</evidence>
<keyword evidence="5" id="KW-0256">Endoplasmic reticulum</keyword>
<evidence type="ECO:0000259" key="6">
    <source>
        <dbReference type="Pfam" id="PF04101"/>
    </source>
</evidence>
<dbReference type="EMBL" id="FNZH01000003">
    <property type="protein sequence ID" value="SEJ40048.1"/>
    <property type="molecule type" value="Genomic_DNA"/>
</dbReference>
<evidence type="ECO:0000313" key="8">
    <source>
        <dbReference type="Proteomes" id="UP000199403"/>
    </source>
</evidence>
<proteinExistence type="inferred from homology"/>
<dbReference type="NCBIfam" id="NF041548">
    <property type="entry name" value="PssE"/>
    <property type="match status" value="1"/>
</dbReference>
<dbReference type="InterPro" id="IPR039042">
    <property type="entry name" value="Alg13-like"/>
</dbReference>
<dbReference type="SUPFAM" id="SSF53756">
    <property type="entry name" value="UDP-Glycosyltransferase/glycogen phosphorylase"/>
    <property type="match status" value="1"/>
</dbReference>